<keyword evidence="4" id="KW-0659">Purine metabolism</keyword>
<feature type="domain" description="Oxo-4-hydroxy-4-carboxy-5-ureidoimidazoline decarboxylase" evidence="7">
    <location>
        <begin position="8"/>
        <end position="151"/>
    </location>
</feature>
<reference evidence="9" key="1">
    <citation type="journal article" date="2019" name="Int. J. Syst. Evol. Microbiol.">
        <title>The Global Catalogue of Microorganisms (GCM) 10K type strain sequencing project: providing services to taxonomists for standard genome sequencing and annotation.</title>
        <authorList>
            <consortium name="The Broad Institute Genomics Platform"/>
            <consortium name="The Broad Institute Genome Sequencing Center for Infectious Disease"/>
            <person name="Wu L."/>
            <person name="Ma J."/>
        </authorList>
    </citation>
    <scope>NUCLEOTIDE SEQUENCE [LARGE SCALE GENOMIC DNA]</scope>
    <source>
        <strain evidence="9">CGMCC 1.15474</strain>
    </source>
</reference>
<organism evidence="8 9">
    <name type="scientific">Metabacillus endolithicus</name>
    <dbReference type="NCBI Taxonomy" id="1535204"/>
    <lineage>
        <taxon>Bacteria</taxon>
        <taxon>Bacillati</taxon>
        <taxon>Bacillota</taxon>
        <taxon>Bacilli</taxon>
        <taxon>Bacillales</taxon>
        <taxon>Bacillaceae</taxon>
        <taxon>Metabacillus</taxon>
    </lineage>
</organism>
<dbReference type="InterPro" id="IPR018020">
    <property type="entry name" value="OHCU_decarboxylase"/>
</dbReference>
<keyword evidence="5" id="KW-0210">Decarboxylase</keyword>
<dbReference type="EC" id="4.1.1.97" evidence="3"/>
<dbReference type="SUPFAM" id="SSF158694">
    <property type="entry name" value="UraD-Like"/>
    <property type="match status" value="1"/>
</dbReference>
<comment type="catalytic activity">
    <reaction evidence="1">
        <text>5-hydroxy-2-oxo-4-ureido-2,5-dihydro-1H-imidazole-5-carboxylate + H(+) = (S)-allantoin + CO2</text>
        <dbReference type="Rhea" id="RHEA:26301"/>
        <dbReference type="ChEBI" id="CHEBI:15378"/>
        <dbReference type="ChEBI" id="CHEBI:15678"/>
        <dbReference type="ChEBI" id="CHEBI:16526"/>
        <dbReference type="ChEBI" id="CHEBI:58639"/>
        <dbReference type="EC" id="4.1.1.97"/>
    </reaction>
</comment>
<proteinExistence type="predicted"/>
<dbReference type="Proteomes" id="UP001597318">
    <property type="component" value="Unassembled WGS sequence"/>
</dbReference>
<evidence type="ECO:0000313" key="8">
    <source>
        <dbReference type="EMBL" id="MFD2214480.1"/>
    </source>
</evidence>
<dbReference type="RefSeq" id="WP_247346938.1">
    <property type="nucleotide sequence ID" value="NZ_CP095550.1"/>
</dbReference>
<sequence>MTIHDANVLTLEEFVSTFRWIFEHSIAEQVSELRPFPSYQFLHHAMKKRVKKYTIEERVALLQTLPDFIETIRGQNPYNQVSKQSGFRSLTSREYKKFIAYHNKYIKKFGFPFIIAMRGHNKQSVYDALKKRLKNSENEEIEAAIEEMFRIYFYILREIISNEDRDEIKKQSV</sequence>
<dbReference type="InterPro" id="IPR017580">
    <property type="entry name" value="OHCU_decarboxylase-1"/>
</dbReference>
<dbReference type="PANTHER" id="PTHR43466">
    <property type="entry name" value="2-OXO-4-HYDROXY-4-CARBOXY-5-UREIDOIMIDAZOLINE DECARBOXYLASE-RELATED"/>
    <property type="match status" value="1"/>
</dbReference>
<dbReference type="PANTHER" id="PTHR43466:SF1">
    <property type="entry name" value="2-OXO-4-HYDROXY-4-CARBOXY-5-UREIDOIMIDAZOLINE DECARBOXYLASE-RELATED"/>
    <property type="match status" value="1"/>
</dbReference>
<dbReference type="InterPro" id="IPR036778">
    <property type="entry name" value="OHCU_decarboxylase_sf"/>
</dbReference>
<evidence type="ECO:0000256" key="5">
    <source>
        <dbReference type="ARBA" id="ARBA00022793"/>
    </source>
</evidence>
<evidence type="ECO:0000256" key="3">
    <source>
        <dbReference type="ARBA" id="ARBA00012257"/>
    </source>
</evidence>
<evidence type="ECO:0000256" key="1">
    <source>
        <dbReference type="ARBA" id="ARBA00001163"/>
    </source>
</evidence>
<evidence type="ECO:0000256" key="4">
    <source>
        <dbReference type="ARBA" id="ARBA00022631"/>
    </source>
</evidence>
<dbReference type="Pfam" id="PF09349">
    <property type="entry name" value="OHCU_decarbox"/>
    <property type="match status" value="1"/>
</dbReference>
<name>A0ABW5BZP8_9BACI</name>
<comment type="caution">
    <text evidence="8">The sequence shown here is derived from an EMBL/GenBank/DDBJ whole genome shotgun (WGS) entry which is preliminary data.</text>
</comment>
<keyword evidence="9" id="KW-1185">Reference proteome</keyword>
<gene>
    <name evidence="8" type="primary">uraD</name>
    <name evidence="8" type="ORF">ACFSKK_12375</name>
</gene>
<dbReference type="GO" id="GO:0051997">
    <property type="term" value="F:2-oxo-4-hydroxy-4-carboxy-5-ureidoimidazoline decarboxylase activity"/>
    <property type="evidence" value="ECO:0007669"/>
    <property type="project" value="UniProtKB-EC"/>
</dbReference>
<protein>
    <recommendedName>
        <fullName evidence="3">2-oxo-4-hydroxy-4-carboxy-5-ureidoimidazoline decarboxylase</fullName>
        <ecNumber evidence="3">4.1.1.97</ecNumber>
    </recommendedName>
</protein>
<dbReference type="NCBIfam" id="TIGR03164">
    <property type="entry name" value="UHCUDC"/>
    <property type="match status" value="1"/>
</dbReference>
<evidence type="ECO:0000256" key="6">
    <source>
        <dbReference type="ARBA" id="ARBA00023239"/>
    </source>
</evidence>
<dbReference type="Gene3D" id="1.10.3330.10">
    <property type="entry name" value="Oxo-4-hydroxy-4-carboxy-5-ureidoimidazoline decarboxylase"/>
    <property type="match status" value="1"/>
</dbReference>
<comment type="pathway">
    <text evidence="2">Purine metabolism; urate degradation; (S)-allantoin from urate: step 3/3.</text>
</comment>
<evidence type="ECO:0000256" key="2">
    <source>
        <dbReference type="ARBA" id="ARBA00004754"/>
    </source>
</evidence>
<evidence type="ECO:0000259" key="7">
    <source>
        <dbReference type="Pfam" id="PF09349"/>
    </source>
</evidence>
<accession>A0ABW5BZP8</accession>
<evidence type="ECO:0000313" key="9">
    <source>
        <dbReference type="Proteomes" id="UP001597318"/>
    </source>
</evidence>
<keyword evidence="6 8" id="KW-0456">Lyase</keyword>
<dbReference type="EMBL" id="JBHUIK010000002">
    <property type="protein sequence ID" value="MFD2214480.1"/>
    <property type="molecule type" value="Genomic_DNA"/>
</dbReference>